<sequence>MSDRIAHLPTVERVAIGLWGVHCNALTDVPDRLPWLIEQWLDGTAPQKDHWISQAIEVLRLAQVNPGLLRWCDWSGCVASYDATTGPGESGWMRHRSDALLCPEHDGRGHHPSFTWHPELTALIAACSCGERSEPLIPTNRGAVLAWWANHIAQLPEGEGR</sequence>
<protein>
    <submittedName>
        <fullName evidence="1">Uncharacterized protein</fullName>
    </submittedName>
</protein>
<organism evidence="1 2">
    <name type="scientific">Micromonospora fluostatini</name>
    <dbReference type="NCBI Taxonomy" id="1629071"/>
    <lineage>
        <taxon>Bacteria</taxon>
        <taxon>Bacillati</taxon>
        <taxon>Actinomycetota</taxon>
        <taxon>Actinomycetes</taxon>
        <taxon>Micromonosporales</taxon>
        <taxon>Micromonosporaceae</taxon>
        <taxon>Micromonospora</taxon>
    </lineage>
</organism>
<evidence type="ECO:0000313" key="2">
    <source>
        <dbReference type="Proteomes" id="UP000295626"/>
    </source>
</evidence>
<dbReference type="EMBL" id="SMKE01000016">
    <property type="protein sequence ID" value="TDC02203.1"/>
    <property type="molecule type" value="Genomic_DNA"/>
</dbReference>
<dbReference type="Proteomes" id="UP000295626">
    <property type="component" value="Unassembled WGS sequence"/>
</dbReference>
<proteinExistence type="predicted"/>
<evidence type="ECO:0000313" key="1">
    <source>
        <dbReference type="EMBL" id="TDC02203.1"/>
    </source>
</evidence>
<reference evidence="1 2" key="1">
    <citation type="submission" date="2019-02" db="EMBL/GenBank/DDBJ databases">
        <title>Draft genome sequences of novel Actinobacteria.</title>
        <authorList>
            <person name="Sahin N."/>
            <person name="Ay H."/>
            <person name="Saygin H."/>
        </authorList>
    </citation>
    <scope>NUCLEOTIDE SEQUENCE [LARGE SCALE GENOMIC DNA]</scope>
    <source>
        <strain evidence="1 2">JCM 30529</strain>
    </source>
</reference>
<gene>
    <name evidence="1" type="ORF">E1091_01315</name>
</gene>
<accession>A0ABY2DLN3</accession>
<comment type="caution">
    <text evidence="1">The sequence shown here is derived from an EMBL/GenBank/DDBJ whole genome shotgun (WGS) entry which is preliminary data.</text>
</comment>
<keyword evidence="2" id="KW-1185">Reference proteome</keyword>
<name>A0ABY2DLN3_9ACTN</name>